<keyword evidence="4" id="KW-1185">Reference proteome</keyword>
<dbReference type="RefSeq" id="WP_262426731.1">
    <property type="nucleotide sequence ID" value="NZ_JACRTJ010000004.1"/>
</dbReference>
<sequence>MKLKNALLGMFTAAALLAVSGCQKAEAPAPAQTEAETAKETEAVKAEAETAAAKAADKEQEETTLTIPMSSCVTTLNRQFEITEAGWIMMGPIYDELFYMDVDETRYYLAESYEVSEDGLNVTVKLKDGLTWHDGQPITADDFIFTLECNLDTNNGAGFANVAFVNDQPVSYEKVDDLTVKLTLPQASASYAEALGHFTLMPKHVFNGDTHIVGAEENLKGIGSGPYKVAEFRQDEYLKLDKYENYYGGEPSIDHVIFKIVPDENAQEVAFVNGEVDFLEISTYDALQKYEADDTVTVIKYPEGRVNNLAINAFSPKFEDRRLVEAVFLAMDQKAIIEGAYGKGIAEPGNSPLSNVNLFYNAGNPYYEQDVEKAKEIVKELQAEGTTLTLVTNTNEGLKNMALVIQQQLKEVGLNMEITPLESSGYMEKIFSDDTDFDMYMMGYAAAGDPDNVVAGMFDGTWTQNLYSSERAAQLWKDGRGTSNMEERAEIYKELQKQVYEDRSIYPLAFPNYVFAVRSYVKGADTIRTAPIFEDFSKLSIEK</sequence>
<feature type="signal peptide" evidence="1">
    <location>
        <begin position="1"/>
        <end position="25"/>
    </location>
</feature>
<dbReference type="Proteomes" id="UP000647491">
    <property type="component" value="Unassembled WGS sequence"/>
</dbReference>
<feature type="chain" id="PRO_5045242903" evidence="1">
    <location>
        <begin position="26"/>
        <end position="543"/>
    </location>
</feature>
<dbReference type="InterPro" id="IPR000914">
    <property type="entry name" value="SBP_5_dom"/>
</dbReference>
<dbReference type="SUPFAM" id="SSF53850">
    <property type="entry name" value="Periplasmic binding protein-like II"/>
    <property type="match status" value="1"/>
</dbReference>
<feature type="domain" description="Solute-binding protein family 5" evidence="2">
    <location>
        <begin position="108"/>
        <end position="463"/>
    </location>
</feature>
<dbReference type="Gene3D" id="3.40.190.10">
    <property type="entry name" value="Periplasmic binding protein-like II"/>
    <property type="match status" value="1"/>
</dbReference>
<comment type="caution">
    <text evidence="3">The sequence shown here is derived from an EMBL/GenBank/DDBJ whole genome shotgun (WGS) entry which is preliminary data.</text>
</comment>
<evidence type="ECO:0000313" key="4">
    <source>
        <dbReference type="Proteomes" id="UP000647491"/>
    </source>
</evidence>
<dbReference type="PIRSF" id="PIRSF002741">
    <property type="entry name" value="MppA"/>
    <property type="match status" value="1"/>
</dbReference>
<dbReference type="InterPro" id="IPR039424">
    <property type="entry name" value="SBP_5"/>
</dbReference>
<dbReference type="PROSITE" id="PS51257">
    <property type="entry name" value="PROKAR_LIPOPROTEIN"/>
    <property type="match status" value="1"/>
</dbReference>
<dbReference type="Pfam" id="PF00496">
    <property type="entry name" value="SBP_bac_5"/>
    <property type="match status" value="1"/>
</dbReference>
<dbReference type="PANTHER" id="PTHR30290:SF59">
    <property type="entry name" value="OLIGOPEPTIDE ABC TRANSPORTER,SUBSTRATE-BINDING PROTEIN"/>
    <property type="match status" value="1"/>
</dbReference>
<gene>
    <name evidence="3" type="ORF">H8708_01470</name>
</gene>
<evidence type="ECO:0000259" key="2">
    <source>
        <dbReference type="Pfam" id="PF00496"/>
    </source>
</evidence>
<dbReference type="Gene3D" id="3.90.76.10">
    <property type="entry name" value="Dipeptide-binding Protein, Domain 1"/>
    <property type="match status" value="1"/>
</dbReference>
<name>A0ABR7NRB9_9FIRM</name>
<dbReference type="InterPro" id="IPR030678">
    <property type="entry name" value="Peptide/Ni-bd"/>
</dbReference>
<organism evidence="3 4">
    <name type="scientific">Enterocloster hominis</name>
    <name type="common">ex Liu et al. 2021</name>
    <dbReference type="NCBI Taxonomy" id="2763663"/>
    <lineage>
        <taxon>Bacteria</taxon>
        <taxon>Bacillati</taxon>
        <taxon>Bacillota</taxon>
        <taxon>Clostridia</taxon>
        <taxon>Lachnospirales</taxon>
        <taxon>Lachnospiraceae</taxon>
        <taxon>Enterocloster</taxon>
    </lineage>
</organism>
<evidence type="ECO:0000313" key="3">
    <source>
        <dbReference type="EMBL" id="MBC8597912.1"/>
    </source>
</evidence>
<keyword evidence="1" id="KW-0732">Signal</keyword>
<accession>A0ABR7NRB9</accession>
<protein>
    <submittedName>
        <fullName evidence="3">ABC transporter substrate-binding protein</fullName>
    </submittedName>
</protein>
<dbReference type="PANTHER" id="PTHR30290">
    <property type="entry name" value="PERIPLASMIC BINDING COMPONENT OF ABC TRANSPORTER"/>
    <property type="match status" value="1"/>
</dbReference>
<reference evidence="3 4" key="1">
    <citation type="submission" date="2020-08" db="EMBL/GenBank/DDBJ databases">
        <title>Genome public.</title>
        <authorList>
            <person name="Liu C."/>
            <person name="Sun Q."/>
        </authorList>
    </citation>
    <scope>NUCLEOTIDE SEQUENCE [LARGE SCALE GENOMIC DNA]</scope>
    <source>
        <strain evidence="3 4">BX10</strain>
    </source>
</reference>
<dbReference type="CDD" id="cd00995">
    <property type="entry name" value="PBP2_NikA_DppA_OppA_like"/>
    <property type="match status" value="1"/>
</dbReference>
<dbReference type="EMBL" id="JACRTJ010000004">
    <property type="protein sequence ID" value="MBC8597912.1"/>
    <property type="molecule type" value="Genomic_DNA"/>
</dbReference>
<proteinExistence type="predicted"/>
<dbReference type="Gene3D" id="3.10.105.10">
    <property type="entry name" value="Dipeptide-binding Protein, Domain 3"/>
    <property type="match status" value="1"/>
</dbReference>
<evidence type="ECO:0000256" key="1">
    <source>
        <dbReference type="SAM" id="SignalP"/>
    </source>
</evidence>